<dbReference type="SUPFAM" id="SSF57701">
    <property type="entry name" value="Zn2/Cys6 DNA-binding domain"/>
    <property type="match status" value="1"/>
</dbReference>
<dbReference type="SMART" id="SM00066">
    <property type="entry name" value="GAL4"/>
    <property type="match status" value="1"/>
</dbReference>
<evidence type="ECO:0000259" key="8">
    <source>
        <dbReference type="PROSITE" id="PS50048"/>
    </source>
</evidence>
<dbReference type="GO" id="GO:0005634">
    <property type="term" value="C:nucleus"/>
    <property type="evidence" value="ECO:0007669"/>
    <property type="project" value="UniProtKB-SubCell"/>
</dbReference>
<dbReference type="VEuPathDB" id="FungiDB:ASPWEDRAFT_668533"/>
<dbReference type="Pfam" id="PF00172">
    <property type="entry name" value="Zn_clus"/>
    <property type="match status" value="1"/>
</dbReference>
<organism evidence="9 10">
    <name type="scientific">Aspergillus wentii DTO 134E9</name>
    <dbReference type="NCBI Taxonomy" id="1073089"/>
    <lineage>
        <taxon>Eukaryota</taxon>
        <taxon>Fungi</taxon>
        <taxon>Dikarya</taxon>
        <taxon>Ascomycota</taxon>
        <taxon>Pezizomycotina</taxon>
        <taxon>Eurotiomycetes</taxon>
        <taxon>Eurotiomycetidae</taxon>
        <taxon>Eurotiales</taxon>
        <taxon>Aspergillaceae</taxon>
        <taxon>Aspergillus</taxon>
        <taxon>Aspergillus subgen. Cremei</taxon>
    </lineage>
</organism>
<protein>
    <recommendedName>
        <fullName evidence="8">Zn(2)-C6 fungal-type domain-containing protein</fullName>
    </recommendedName>
</protein>
<dbReference type="CDD" id="cd12148">
    <property type="entry name" value="fungal_TF_MHR"/>
    <property type="match status" value="1"/>
</dbReference>
<evidence type="ECO:0000256" key="3">
    <source>
        <dbReference type="ARBA" id="ARBA00023015"/>
    </source>
</evidence>
<keyword evidence="2" id="KW-0862">Zinc</keyword>
<feature type="region of interest" description="Disordered" evidence="7">
    <location>
        <begin position="119"/>
        <end position="139"/>
    </location>
</feature>
<reference evidence="10" key="1">
    <citation type="journal article" date="2017" name="Genome Biol.">
        <title>Comparative genomics reveals high biological diversity and specific adaptations in the industrially and medically important fungal genus Aspergillus.</title>
        <authorList>
            <person name="de Vries R.P."/>
            <person name="Riley R."/>
            <person name="Wiebenga A."/>
            <person name="Aguilar-Osorio G."/>
            <person name="Amillis S."/>
            <person name="Uchima C.A."/>
            <person name="Anderluh G."/>
            <person name="Asadollahi M."/>
            <person name="Askin M."/>
            <person name="Barry K."/>
            <person name="Battaglia E."/>
            <person name="Bayram O."/>
            <person name="Benocci T."/>
            <person name="Braus-Stromeyer S.A."/>
            <person name="Caldana C."/>
            <person name="Canovas D."/>
            <person name="Cerqueira G.C."/>
            <person name="Chen F."/>
            <person name="Chen W."/>
            <person name="Choi C."/>
            <person name="Clum A."/>
            <person name="Dos Santos R.A."/>
            <person name="Damasio A.R."/>
            <person name="Diallinas G."/>
            <person name="Emri T."/>
            <person name="Fekete E."/>
            <person name="Flipphi M."/>
            <person name="Freyberg S."/>
            <person name="Gallo A."/>
            <person name="Gournas C."/>
            <person name="Habgood R."/>
            <person name="Hainaut M."/>
            <person name="Harispe M.L."/>
            <person name="Henrissat B."/>
            <person name="Hilden K.S."/>
            <person name="Hope R."/>
            <person name="Hossain A."/>
            <person name="Karabika E."/>
            <person name="Karaffa L."/>
            <person name="Karanyi Z."/>
            <person name="Krasevec N."/>
            <person name="Kuo A."/>
            <person name="Kusch H."/>
            <person name="LaButti K."/>
            <person name="Lagendijk E.L."/>
            <person name="Lapidus A."/>
            <person name="Levasseur A."/>
            <person name="Lindquist E."/>
            <person name="Lipzen A."/>
            <person name="Logrieco A.F."/>
            <person name="MacCabe A."/>
            <person name="Maekelae M.R."/>
            <person name="Malavazi I."/>
            <person name="Melin P."/>
            <person name="Meyer V."/>
            <person name="Mielnichuk N."/>
            <person name="Miskei M."/>
            <person name="Molnar A.P."/>
            <person name="Mule G."/>
            <person name="Ngan C.Y."/>
            <person name="Orejas M."/>
            <person name="Orosz E."/>
            <person name="Ouedraogo J.P."/>
            <person name="Overkamp K.M."/>
            <person name="Park H.-S."/>
            <person name="Perrone G."/>
            <person name="Piumi F."/>
            <person name="Punt P.J."/>
            <person name="Ram A.F."/>
            <person name="Ramon A."/>
            <person name="Rauscher S."/>
            <person name="Record E."/>
            <person name="Riano-Pachon D.M."/>
            <person name="Robert V."/>
            <person name="Roehrig J."/>
            <person name="Ruller R."/>
            <person name="Salamov A."/>
            <person name="Salih N.S."/>
            <person name="Samson R.A."/>
            <person name="Sandor E."/>
            <person name="Sanguinetti M."/>
            <person name="Schuetze T."/>
            <person name="Sepcic K."/>
            <person name="Shelest E."/>
            <person name="Sherlock G."/>
            <person name="Sophianopoulou V."/>
            <person name="Squina F.M."/>
            <person name="Sun H."/>
            <person name="Susca A."/>
            <person name="Todd R.B."/>
            <person name="Tsang A."/>
            <person name="Unkles S.E."/>
            <person name="van de Wiele N."/>
            <person name="van Rossen-Uffink D."/>
            <person name="Oliveira J.V."/>
            <person name="Vesth T.C."/>
            <person name="Visser J."/>
            <person name="Yu J.-H."/>
            <person name="Zhou M."/>
            <person name="Andersen M.R."/>
            <person name="Archer D.B."/>
            <person name="Baker S.E."/>
            <person name="Benoit I."/>
            <person name="Brakhage A.A."/>
            <person name="Braus G.H."/>
            <person name="Fischer R."/>
            <person name="Frisvad J.C."/>
            <person name="Goldman G.H."/>
            <person name="Houbraken J."/>
            <person name="Oakley B."/>
            <person name="Pocsi I."/>
            <person name="Scazzocchio C."/>
            <person name="Seiboth B."/>
            <person name="vanKuyk P.A."/>
            <person name="Wortman J."/>
            <person name="Dyer P.S."/>
            <person name="Grigoriev I.V."/>
        </authorList>
    </citation>
    <scope>NUCLEOTIDE SEQUENCE [LARGE SCALE GENOMIC DNA]</scope>
    <source>
        <strain evidence="10">DTO 134E9</strain>
    </source>
</reference>
<dbReference type="GO" id="GO:0000981">
    <property type="term" value="F:DNA-binding transcription factor activity, RNA polymerase II-specific"/>
    <property type="evidence" value="ECO:0007669"/>
    <property type="project" value="InterPro"/>
</dbReference>
<dbReference type="AlphaFoldDB" id="A0A1L9RC41"/>
<evidence type="ECO:0000256" key="2">
    <source>
        <dbReference type="ARBA" id="ARBA00022833"/>
    </source>
</evidence>
<evidence type="ECO:0000256" key="6">
    <source>
        <dbReference type="ARBA" id="ARBA00023242"/>
    </source>
</evidence>
<keyword evidence="10" id="KW-1185">Reference proteome</keyword>
<feature type="domain" description="Zn(2)-C6 fungal-type" evidence="8">
    <location>
        <begin position="16"/>
        <end position="49"/>
    </location>
</feature>
<dbReference type="GO" id="GO:0008270">
    <property type="term" value="F:zinc ion binding"/>
    <property type="evidence" value="ECO:0007669"/>
    <property type="project" value="InterPro"/>
</dbReference>
<keyword evidence="4" id="KW-0238">DNA-binding</keyword>
<keyword evidence="6" id="KW-0539">Nucleus</keyword>
<dbReference type="Proteomes" id="UP000184383">
    <property type="component" value="Unassembled WGS sequence"/>
</dbReference>
<dbReference type="PROSITE" id="PS50048">
    <property type="entry name" value="ZN2_CY6_FUNGAL_2"/>
    <property type="match status" value="1"/>
</dbReference>
<dbReference type="GO" id="GO:0000976">
    <property type="term" value="F:transcription cis-regulatory region binding"/>
    <property type="evidence" value="ECO:0007669"/>
    <property type="project" value="TreeGrafter"/>
</dbReference>
<name>A0A1L9RC41_ASPWE</name>
<evidence type="ECO:0000256" key="1">
    <source>
        <dbReference type="ARBA" id="ARBA00004123"/>
    </source>
</evidence>
<comment type="subcellular location">
    <subcellularLocation>
        <location evidence="1">Nucleus</location>
    </subcellularLocation>
</comment>
<evidence type="ECO:0000313" key="9">
    <source>
        <dbReference type="EMBL" id="OJJ32486.1"/>
    </source>
</evidence>
<feature type="region of interest" description="Disordered" evidence="7">
    <location>
        <begin position="154"/>
        <end position="201"/>
    </location>
</feature>
<dbReference type="PANTHER" id="PTHR31845:SF21">
    <property type="entry name" value="REGULATORY PROTEIN LEU3"/>
    <property type="match status" value="1"/>
</dbReference>
<dbReference type="InterPro" id="IPR036864">
    <property type="entry name" value="Zn2-C6_fun-type_DNA-bd_sf"/>
</dbReference>
<dbReference type="OrthoDB" id="3163292at2759"/>
<evidence type="ECO:0000256" key="7">
    <source>
        <dbReference type="SAM" id="MobiDB-lite"/>
    </source>
</evidence>
<dbReference type="PANTHER" id="PTHR31845">
    <property type="entry name" value="FINGER DOMAIN PROTEIN, PUTATIVE-RELATED"/>
    <property type="match status" value="1"/>
</dbReference>
<sequence>MEQSPQPSSLRRGKKACTECRQQKAKCDAYLNPDQPCSRCLKVKTQCIVSDPFKREHKRQYVWFYHPISRGLLLWFPFACCSLYFDSFCLRGSFHLLCFSSPLADVLINRTRRLSELEHETDELRRKLRSSASTDPHPSPIALLTAAAEMGVHSESSGGDLQLSTPPNHPQASSYPQQLLSPGCSDPSLGRVETPTDRVADPTISRTLNNIEVTGEEIDEMFHLFFNRYAQLLPILDPRTTPNSYYTQSAFLFWAMIGVACRTYPRNPTLLTALSRSITDMALLSVASTSSPWHTIQGLLLILTWPFPKDRSRPDVTFPLSGMLLHTAMQNGIHIPMSSHEFSKVKIPAPSETDMIKRSELWAHCVIVYQRACVSKGQSARTLANLEQGPGQSQLLFQKIAPSLALKVKCQEILSRCSAAVLENGVRNMSLDQERALDILIREFENQATDLETQITSEDDRFHTTLCRLSMQVYHFFKNHTIASTGCLPRLLSTACTVVDSILTLGERLDDLSTAPVQVNFGLLVASVSLLRILKSSASHTLDHEKARSSFFTAINLTKQMSIESNDVPAKTVIVLNQLWNSSKAFRKSDGSEYTALRIRSRLVFSVVLDAVWWWRDEFDAQYRAMVVPQEEAADGTPTTFACSVHDCSFIPSGIDPGRENPGAATSAAVGSIERQEPIRFDDQFLADFEWALGDDGIFPPTEPYSSTFSSTGILL</sequence>
<evidence type="ECO:0000313" key="10">
    <source>
        <dbReference type="Proteomes" id="UP000184383"/>
    </source>
</evidence>
<dbReference type="RefSeq" id="XP_040686163.1">
    <property type="nucleotide sequence ID" value="XM_040838865.1"/>
</dbReference>
<accession>A0A1L9RC41</accession>
<dbReference type="InterPro" id="IPR051089">
    <property type="entry name" value="prtT"/>
</dbReference>
<dbReference type="EMBL" id="KV878215">
    <property type="protein sequence ID" value="OJJ32486.1"/>
    <property type="molecule type" value="Genomic_DNA"/>
</dbReference>
<dbReference type="InterPro" id="IPR001138">
    <property type="entry name" value="Zn2Cys6_DnaBD"/>
</dbReference>
<dbReference type="Gene3D" id="4.10.240.10">
    <property type="entry name" value="Zn(2)-C6 fungal-type DNA-binding domain"/>
    <property type="match status" value="1"/>
</dbReference>
<keyword evidence="5" id="KW-0804">Transcription</keyword>
<evidence type="ECO:0000256" key="5">
    <source>
        <dbReference type="ARBA" id="ARBA00023163"/>
    </source>
</evidence>
<proteinExistence type="predicted"/>
<keyword evidence="3" id="KW-0805">Transcription regulation</keyword>
<feature type="compositionally biased region" description="Polar residues" evidence="7">
    <location>
        <begin position="154"/>
        <end position="180"/>
    </location>
</feature>
<dbReference type="PROSITE" id="PS00463">
    <property type="entry name" value="ZN2_CY6_FUNGAL_1"/>
    <property type="match status" value="1"/>
</dbReference>
<dbReference type="GeneID" id="63754713"/>
<gene>
    <name evidence="9" type="ORF">ASPWEDRAFT_668533</name>
</gene>
<dbReference type="CDD" id="cd00067">
    <property type="entry name" value="GAL4"/>
    <property type="match status" value="1"/>
</dbReference>
<evidence type="ECO:0000256" key="4">
    <source>
        <dbReference type="ARBA" id="ARBA00023125"/>
    </source>
</evidence>